<evidence type="ECO:0000256" key="2">
    <source>
        <dbReference type="SAM" id="Coils"/>
    </source>
</evidence>
<evidence type="ECO:0000259" key="3">
    <source>
        <dbReference type="Pfam" id="PF21771"/>
    </source>
</evidence>
<feature type="coiled-coil region" evidence="2">
    <location>
        <begin position="791"/>
        <end position="825"/>
    </location>
</feature>
<reference evidence="4" key="1">
    <citation type="submission" date="2025-08" db="UniProtKB">
        <authorList>
            <consortium name="Ensembl"/>
        </authorList>
    </citation>
    <scope>IDENTIFICATION</scope>
</reference>
<dbReference type="Pfam" id="PF21771">
    <property type="entry name" value="CFAP58_CC"/>
    <property type="match status" value="1"/>
</dbReference>
<feature type="coiled-coil region" evidence="2">
    <location>
        <begin position="7"/>
        <end position="68"/>
    </location>
</feature>
<evidence type="ECO:0000313" key="5">
    <source>
        <dbReference type="Proteomes" id="UP000694621"/>
    </source>
</evidence>
<dbReference type="Proteomes" id="UP000694621">
    <property type="component" value="Unplaced"/>
</dbReference>
<dbReference type="InterPro" id="IPR049270">
    <property type="entry name" value="CFAP58_CC"/>
</dbReference>
<dbReference type="PANTHER" id="PTHR32083">
    <property type="entry name" value="CILIA AND FLAGELLA-ASSOCIATED PROTEIN 58-RELATED"/>
    <property type="match status" value="1"/>
</dbReference>
<feature type="coiled-coil region" evidence="2">
    <location>
        <begin position="641"/>
        <end position="692"/>
    </location>
</feature>
<evidence type="ECO:0000256" key="1">
    <source>
        <dbReference type="ARBA" id="ARBA00023054"/>
    </source>
</evidence>
<protein>
    <submittedName>
        <fullName evidence="4">Cilia and flagella associated protein 58</fullName>
    </submittedName>
</protein>
<dbReference type="PANTHER" id="PTHR32083:SF0">
    <property type="entry name" value="CILIA AND FLAGELLA-ASSOCIATED PROTEIN 58"/>
    <property type="match status" value="1"/>
</dbReference>
<dbReference type="GO" id="GO:0005856">
    <property type="term" value="C:cytoskeleton"/>
    <property type="evidence" value="ECO:0007669"/>
    <property type="project" value="TreeGrafter"/>
</dbReference>
<gene>
    <name evidence="4" type="primary">cfap58</name>
</gene>
<sequence length="854" mass="100657">MEEKKQHSEEDSSFEALEKEIQEVLNELLGDGSQEKIRVGYEKLTKVLKKSLENEKRLMGKCRELKAEIVANSVKVATAMKLTQEDQTTITSLKKENEKAWKMIDAAHEEELQAKQTIQTLRQEIANLNKLVEQGAGFSTGQNMGDLLKNNQKVTAERDKLLSEVVNLREDLTKAIASQQEAEAAQEQTQQTVLQLQQEVQVCQNECSREMERKEKSEKELKQLSIKLEAQQTEIKALNKQNQRAKDEQQRLEQQLREQKIVVERATKEHEQLQAHCTKLQQDNEQNILALEQISLSNNQRASDLKMKEEEVKQVKQENANLSKMREAAQRKLRLVENEKLEVEQQTFTLKNQIIGLEREMEIAKKQTESYKKKMDELVREKDTLHKNMIKAANATEKQQDLVRLQKQTKKTLDQEILAYKDEAQKQRKIIFQLEQERDKHINDASDLTQKVLLLMEEIKAQQMQIFEYRKKIAEAETKLNQQQNLYEAVRTDRNVYSKNLIAAQDEITEMKRKLKLMTHQIDQLKEEITGKEATLVKEHLEFQRVEKEKEALKAELQKMRQQAEDTKRFIDNQAMEERKLLRNIADADAERMRQKKELEKVVSERDILGTHLVRRNDELALLYEKIKIQQSILNKGELQYNQRLEDIRLLKMEIKNLQRKKRNLNKNVSNMEDLRRELHHIQRELLKERARCGAMEQELENPKNVHRWRQLEASDPSTFELIQKIHSLQRRLITKSKEVVEKELLLQVNTLLSFNVPHNPARPIGRWRALRVPWRQLIKRQWGQALTAELNMYRSQVQEHRNDTERLAQELQDTKKKYLSLKKRVQQSRNFTETLYNCIMLHFSGVALLLLTT</sequence>
<feature type="coiled-coil region" evidence="2">
    <location>
        <begin position="104"/>
        <end position="388"/>
    </location>
</feature>
<keyword evidence="1 2" id="KW-0175">Coiled coil</keyword>
<dbReference type="AlphaFoldDB" id="A0A8B9L963"/>
<name>A0A8B9L963_ASTMX</name>
<dbReference type="Ensembl" id="ENSAMXT00005052251.1">
    <property type="protein sequence ID" value="ENSAMXP00005048160.1"/>
    <property type="gene ID" value="ENSAMXG00005021988.1"/>
</dbReference>
<accession>A0A8B9L963</accession>
<feature type="coiled-coil region" evidence="2">
    <location>
        <begin position="417"/>
        <end position="605"/>
    </location>
</feature>
<evidence type="ECO:0000313" key="4">
    <source>
        <dbReference type="Ensembl" id="ENSAMXP00005048160.1"/>
    </source>
</evidence>
<feature type="domain" description="Cilia- and flagella-associated protein 58 central coiled coil" evidence="3">
    <location>
        <begin position="362"/>
        <end position="665"/>
    </location>
</feature>
<organism evidence="4 5">
    <name type="scientific">Astyanax mexicanus</name>
    <name type="common">Blind cave fish</name>
    <name type="synonym">Astyanax fasciatus mexicanus</name>
    <dbReference type="NCBI Taxonomy" id="7994"/>
    <lineage>
        <taxon>Eukaryota</taxon>
        <taxon>Metazoa</taxon>
        <taxon>Chordata</taxon>
        <taxon>Craniata</taxon>
        <taxon>Vertebrata</taxon>
        <taxon>Euteleostomi</taxon>
        <taxon>Actinopterygii</taxon>
        <taxon>Neopterygii</taxon>
        <taxon>Teleostei</taxon>
        <taxon>Ostariophysi</taxon>
        <taxon>Characiformes</taxon>
        <taxon>Characoidei</taxon>
        <taxon>Acestrorhamphidae</taxon>
        <taxon>Acestrorhamphinae</taxon>
        <taxon>Astyanax</taxon>
    </lineage>
</organism>
<proteinExistence type="predicted"/>